<evidence type="ECO:0000313" key="2">
    <source>
        <dbReference type="Proteomes" id="UP001175226"/>
    </source>
</evidence>
<name>A0AA39J1B8_9AGAR</name>
<organism evidence="1 2">
    <name type="scientific">Armillaria borealis</name>
    <dbReference type="NCBI Taxonomy" id="47425"/>
    <lineage>
        <taxon>Eukaryota</taxon>
        <taxon>Fungi</taxon>
        <taxon>Dikarya</taxon>
        <taxon>Basidiomycota</taxon>
        <taxon>Agaricomycotina</taxon>
        <taxon>Agaricomycetes</taxon>
        <taxon>Agaricomycetidae</taxon>
        <taxon>Agaricales</taxon>
        <taxon>Marasmiineae</taxon>
        <taxon>Physalacriaceae</taxon>
        <taxon>Armillaria</taxon>
    </lineage>
</organism>
<dbReference type="Proteomes" id="UP001175226">
    <property type="component" value="Unassembled WGS sequence"/>
</dbReference>
<evidence type="ECO:0008006" key="3">
    <source>
        <dbReference type="Google" id="ProtNLM"/>
    </source>
</evidence>
<keyword evidence="2" id="KW-1185">Reference proteome</keyword>
<comment type="caution">
    <text evidence="1">The sequence shown here is derived from an EMBL/GenBank/DDBJ whole genome shotgun (WGS) entry which is preliminary data.</text>
</comment>
<dbReference type="EMBL" id="JAUEPT010000078">
    <property type="protein sequence ID" value="KAK0433680.1"/>
    <property type="molecule type" value="Genomic_DNA"/>
</dbReference>
<reference evidence="1" key="1">
    <citation type="submission" date="2023-06" db="EMBL/GenBank/DDBJ databases">
        <authorList>
            <consortium name="Lawrence Berkeley National Laboratory"/>
            <person name="Ahrendt S."/>
            <person name="Sahu N."/>
            <person name="Indic B."/>
            <person name="Wong-Bajracharya J."/>
            <person name="Merenyi Z."/>
            <person name="Ke H.-M."/>
            <person name="Monk M."/>
            <person name="Kocsube S."/>
            <person name="Drula E."/>
            <person name="Lipzen A."/>
            <person name="Balint B."/>
            <person name="Henrissat B."/>
            <person name="Andreopoulos B."/>
            <person name="Martin F.M."/>
            <person name="Harder C.B."/>
            <person name="Rigling D."/>
            <person name="Ford K.L."/>
            <person name="Foster G.D."/>
            <person name="Pangilinan J."/>
            <person name="Papanicolaou A."/>
            <person name="Barry K."/>
            <person name="LaButti K."/>
            <person name="Viragh M."/>
            <person name="Koriabine M."/>
            <person name="Yan M."/>
            <person name="Riley R."/>
            <person name="Champramary S."/>
            <person name="Plett K.L."/>
            <person name="Tsai I.J."/>
            <person name="Slot J."/>
            <person name="Sipos G."/>
            <person name="Plett J."/>
            <person name="Nagy L.G."/>
            <person name="Grigoriev I.V."/>
        </authorList>
    </citation>
    <scope>NUCLEOTIDE SEQUENCE</scope>
    <source>
        <strain evidence="1">FPL87.14</strain>
    </source>
</reference>
<accession>A0AA39J1B8</accession>
<dbReference type="AlphaFoldDB" id="A0AA39J1B8"/>
<gene>
    <name evidence="1" type="ORF">EV421DRAFT_1892885</name>
</gene>
<evidence type="ECO:0000313" key="1">
    <source>
        <dbReference type="EMBL" id="KAK0433680.1"/>
    </source>
</evidence>
<proteinExistence type="predicted"/>
<protein>
    <recommendedName>
        <fullName evidence="3">Reverse transcriptase domain-containing protein</fullName>
    </recommendedName>
</protein>
<sequence length="240" mass="27280">MLRDSNLDGYTIPNVRDRLIAMLFADDTTIWSDLQAKFNIEKTKLVTTRRMSPEQEPIPMDIHVIQDGDVVRILGAFVGNAMDTAAPWAPILDRIQEKFEAWDRTHPTIEGRRLLIQMYAGGMTQFLTRAQGMPSQILMQLQKMISEFAWDNQGKAPVNKTILAAAKQDGGMQVLDISIRNQAIEVMRLKSYLQLDERHPKAAYVKDAIINKYIRKGTPRTAAMANTILQTWTVNLQHNT</sequence>